<comment type="caution">
    <text evidence="1">The sequence shown here is derived from an EMBL/GenBank/DDBJ whole genome shotgun (WGS) entry which is preliminary data.</text>
</comment>
<name>A0AAD7STF9_9TELE</name>
<keyword evidence="2" id="KW-1185">Reference proteome</keyword>
<proteinExistence type="predicted"/>
<sequence>MVSQPEKEIKSIFLKRLQSSSRGKRDAITRVSHQTTNLKKKTNQLKQAPCIAALERLWKGALCRSRGFFVYSSCS</sequence>
<dbReference type="Proteomes" id="UP001221898">
    <property type="component" value="Unassembled WGS sequence"/>
</dbReference>
<dbReference type="EMBL" id="JAINUG010000037">
    <property type="protein sequence ID" value="KAJ8407853.1"/>
    <property type="molecule type" value="Genomic_DNA"/>
</dbReference>
<accession>A0AAD7STF9</accession>
<protein>
    <submittedName>
        <fullName evidence="1">Uncharacterized protein</fullName>
    </submittedName>
</protein>
<evidence type="ECO:0000313" key="2">
    <source>
        <dbReference type="Proteomes" id="UP001221898"/>
    </source>
</evidence>
<evidence type="ECO:0000313" key="1">
    <source>
        <dbReference type="EMBL" id="KAJ8407853.1"/>
    </source>
</evidence>
<dbReference type="AlphaFoldDB" id="A0AAD7STF9"/>
<reference evidence="1" key="1">
    <citation type="journal article" date="2023" name="Science">
        <title>Genome structures resolve the early diversification of teleost fishes.</title>
        <authorList>
            <person name="Parey E."/>
            <person name="Louis A."/>
            <person name="Montfort J."/>
            <person name="Bouchez O."/>
            <person name="Roques C."/>
            <person name="Iampietro C."/>
            <person name="Lluch J."/>
            <person name="Castinel A."/>
            <person name="Donnadieu C."/>
            <person name="Desvignes T."/>
            <person name="Floi Bucao C."/>
            <person name="Jouanno E."/>
            <person name="Wen M."/>
            <person name="Mejri S."/>
            <person name="Dirks R."/>
            <person name="Jansen H."/>
            <person name="Henkel C."/>
            <person name="Chen W.J."/>
            <person name="Zahm M."/>
            <person name="Cabau C."/>
            <person name="Klopp C."/>
            <person name="Thompson A.W."/>
            <person name="Robinson-Rechavi M."/>
            <person name="Braasch I."/>
            <person name="Lecointre G."/>
            <person name="Bobe J."/>
            <person name="Postlethwait J.H."/>
            <person name="Berthelot C."/>
            <person name="Roest Crollius H."/>
            <person name="Guiguen Y."/>
        </authorList>
    </citation>
    <scope>NUCLEOTIDE SEQUENCE</scope>
    <source>
        <strain evidence="1">NC1722</strain>
    </source>
</reference>
<gene>
    <name evidence="1" type="ORF">AAFF_G00268970</name>
</gene>
<organism evidence="1 2">
    <name type="scientific">Aldrovandia affinis</name>
    <dbReference type="NCBI Taxonomy" id="143900"/>
    <lineage>
        <taxon>Eukaryota</taxon>
        <taxon>Metazoa</taxon>
        <taxon>Chordata</taxon>
        <taxon>Craniata</taxon>
        <taxon>Vertebrata</taxon>
        <taxon>Euteleostomi</taxon>
        <taxon>Actinopterygii</taxon>
        <taxon>Neopterygii</taxon>
        <taxon>Teleostei</taxon>
        <taxon>Notacanthiformes</taxon>
        <taxon>Halosauridae</taxon>
        <taxon>Aldrovandia</taxon>
    </lineage>
</organism>